<evidence type="ECO:0000313" key="2">
    <source>
        <dbReference type="EMBL" id="CAB4198261.1"/>
    </source>
</evidence>
<protein>
    <submittedName>
        <fullName evidence="2">Uncharacterized protein</fullName>
    </submittedName>
</protein>
<organism evidence="2">
    <name type="scientific">uncultured Caudovirales phage</name>
    <dbReference type="NCBI Taxonomy" id="2100421"/>
    <lineage>
        <taxon>Viruses</taxon>
        <taxon>Duplodnaviria</taxon>
        <taxon>Heunggongvirae</taxon>
        <taxon>Uroviricota</taxon>
        <taxon>Caudoviricetes</taxon>
        <taxon>Peduoviridae</taxon>
        <taxon>Maltschvirus</taxon>
        <taxon>Maltschvirus maltsch</taxon>
    </lineage>
</organism>
<reference evidence="2" key="1">
    <citation type="submission" date="2020-05" db="EMBL/GenBank/DDBJ databases">
        <authorList>
            <person name="Chiriac C."/>
            <person name="Salcher M."/>
            <person name="Ghai R."/>
            <person name="Kavagutti S V."/>
        </authorList>
    </citation>
    <scope>NUCLEOTIDE SEQUENCE</scope>
</reference>
<proteinExistence type="predicted"/>
<accession>A0A6J5RXE5</accession>
<dbReference type="EMBL" id="LR797254">
    <property type="protein sequence ID" value="CAB4198261.1"/>
    <property type="molecule type" value="Genomic_DNA"/>
</dbReference>
<name>A0A6J5RXE5_9CAUD</name>
<gene>
    <name evidence="2" type="ORF">UFOVP1305_63</name>
    <name evidence="1" type="ORF">UFOVP896_8</name>
</gene>
<dbReference type="EMBL" id="LR796844">
    <property type="protein sequence ID" value="CAB4169405.1"/>
    <property type="molecule type" value="Genomic_DNA"/>
</dbReference>
<sequence length="33" mass="3651">MTAFAEARSKAAAALDRAWDAFVRLNDLRLEGN</sequence>
<evidence type="ECO:0000313" key="1">
    <source>
        <dbReference type="EMBL" id="CAB4169405.1"/>
    </source>
</evidence>